<dbReference type="EMBL" id="CM002923">
    <property type="protein sequence ID" value="KGN62265.1"/>
    <property type="molecule type" value="Genomic_DNA"/>
</dbReference>
<sequence length="101" mass="11651">MCLQRLDVFQNSSRRKSVLCCFQHRTQNRRSISKSPLLQVSWKASCPCYHPDGIIFNLMNVIKVSGLPKDEDSASLVHCRFSYLPYFTIASVLVGKYMVKY</sequence>
<reference evidence="1 2" key="4">
    <citation type="journal article" date="2011" name="BMC Genomics">
        <title>RNA-Seq improves annotation of protein-coding genes in the cucumber genome.</title>
        <authorList>
            <person name="Li Z."/>
            <person name="Zhang Z."/>
            <person name="Yan P."/>
            <person name="Huang S."/>
            <person name="Fei Z."/>
            <person name="Lin K."/>
        </authorList>
    </citation>
    <scope>NUCLEOTIDE SEQUENCE [LARGE SCALE GENOMIC DNA]</scope>
    <source>
        <strain evidence="2">cv. 9930</strain>
    </source>
</reference>
<evidence type="ECO:0000313" key="1">
    <source>
        <dbReference type="EMBL" id="KGN62265.1"/>
    </source>
</evidence>
<proteinExistence type="predicted"/>
<gene>
    <name evidence="1" type="ORF">Csa_2G346060</name>
</gene>
<reference evidence="1 2" key="3">
    <citation type="journal article" date="2010" name="BMC Genomics">
        <title>Transcriptome sequencing and comparative analysis of cucumber flowers with different sex types.</title>
        <authorList>
            <person name="Guo S."/>
            <person name="Zheng Y."/>
            <person name="Joung J.G."/>
            <person name="Liu S."/>
            <person name="Zhang Z."/>
            <person name="Crasta O.R."/>
            <person name="Sobral B.W."/>
            <person name="Xu Y."/>
            <person name="Huang S."/>
            <person name="Fei Z."/>
        </authorList>
    </citation>
    <scope>NUCLEOTIDE SEQUENCE [LARGE SCALE GENOMIC DNA]</scope>
    <source>
        <strain evidence="2">cv. 9930</strain>
    </source>
</reference>
<dbReference type="Proteomes" id="UP000029981">
    <property type="component" value="Chromosome 2"/>
</dbReference>
<keyword evidence="2" id="KW-1185">Reference proteome</keyword>
<name>A0A0A0LK23_CUCSA</name>
<reference evidence="1 2" key="2">
    <citation type="journal article" date="2009" name="PLoS ONE">
        <title>An integrated genetic and cytogenetic map of the cucumber genome.</title>
        <authorList>
            <person name="Ren Y."/>
            <person name="Zhang Z."/>
            <person name="Liu J."/>
            <person name="Staub J.E."/>
            <person name="Han Y."/>
            <person name="Cheng Z."/>
            <person name="Li X."/>
            <person name="Lu J."/>
            <person name="Miao H."/>
            <person name="Kang H."/>
            <person name="Xie B."/>
            <person name="Gu X."/>
            <person name="Wang X."/>
            <person name="Du Y."/>
            <person name="Jin W."/>
            <person name="Huang S."/>
        </authorList>
    </citation>
    <scope>NUCLEOTIDE SEQUENCE [LARGE SCALE GENOMIC DNA]</scope>
    <source>
        <strain evidence="2">cv. 9930</strain>
    </source>
</reference>
<evidence type="ECO:0000313" key="2">
    <source>
        <dbReference type="Proteomes" id="UP000029981"/>
    </source>
</evidence>
<reference evidence="1 2" key="1">
    <citation type="journal article" date="2009" name="Nat. Genet.">
        <title>The genome of the cucumber, Cucumis sativus L.</title>
        <authorList>
            <person name="Huang S."/>
            <person name="Li R."/>
            <person name="Zhang Z."/>
            <person name="Li L."/>
            <person name="Gu X."/>
            <person name="Fan W."/>
            <person name="Lucas W.J."/>
            <person name="Wang X."/>
            <person name="Xie B."/>
            <person name="Ni P."/>
            <person name="Ren Y."/>
            <person name="Zhu H."/>
            <person name="Li J."/>
            <person name="Lin K."/>
            <person name="Jin W."/>
            <person name="Fei Z."/>
            <person name="Li G."/>
            <person name="Staub J."/>
            <person name="Kilian A."/>
            <person name="van der Vossen E.A."/>
            <person name="Wu Y."/>
            <person name="Guo J."/>
            <person name="He J."/>
            <person name="Jia Z."/>
            <person name="Ren Y."/>
            <person name="Tian G."/>
            <person name="Lu Y."/>
            <person name="Ruan J."/>
            <person name="Qian W."/>
            <person name="Wang M."/>
            <person name="Huang Q."/>
            <person name="Li B."/>
            <person name="Xuan Z."/>
            <person name="Cao J."/>
            <person name="Asan"/>
            <person name="Wu Z."/>
            <person name="Zhang J."/>
            <person name="Cai Q."/>
            <person name="Bai Y."/>
            <person name="Zhao B."/>
            <person name="Han Y."/>
            <person name="Li Y."/>
            <person name="Li X."/>
            <person name="Wang S."/>
            <person name="Shi Q."/>
            <person name="Liu S."/>
            <person name="Cho W.K."/>
            <person name="Kim J.Y."/>
            <person name="Xu Y."/>
            <person name="Heller-Uszynska K."/>
            <person name="Miao H."/>
            <person name="Cheng Z."/>
            <person name="Zhang S."/>
            <person name="Wu J."/>
            <person name="Yang Y."/>
            <person name="Kang H."/>
            <person name="Li M."/>
            <person name="Liang H."/>
            <person name="Ren X."/>
            <person name="Shi Z."/>
            <person name="Wen M."/>
            <person name="Jian M."/>
            <person name="Yang H."/>
            <person name="Zhang G."/>
            <person name="Yang Z."/>
            <person name="Chen R."/>
            <person name="Liu S."/>
            <person name="Li J."/>
            <person name="Ma L."/>
            <person name="Liu H."/>
            <person name="Zhou Y."/>
            <person name="Zhao J."/>
            <person name="Fang X."/>
            <person name="Li G."/>
            <person name="Fang L."/>
            <person name="Li Y."/>
            <person name="Liu D."/>
            <person name="Zheng H."/>
            <person name="Zhang Y."/>
            <person name="Qin N."/>
            <person name="Li Z."/>
            <person name="Yang G."/>
            <person name="Yang S."/>
            <person name="Bolund L."/>
            <person name="Kristiansen K."/>
            <person name="Zheng H."/>
            <person name="Li S."/>
            <person name="Zhang X."/>
            <person name="Yang H."/>
            <person name="Wang J."/>
            <person name="Sun R."/>
            <person name="Zhang B."/>
            <person name="Jiang S."/>
            <person name="Wang J."/>
            <person name="Du Y."/>
            <person name="Li S."/>
        </authorList>
    </citation>
    <scope>NUCLEOTIDE SEQUENCE [LARGE SCALE GENOMIC DNA]</scope>
    <source>
        <strain evidence="2">cv. 9930</strain>
    </source>
</reference>
<organism evidence="1 2">
    <name type="scientific">Cucumis sativus</name>
    <name type="common">Cucumber</name>
    <dbReference type="NCBI Taxonomy" id="3659"/>
    <lineage>
        <taxon>Eukaryota</taxon>
        <taxon>Viridiplantae</taxon>
        <taxon>Streptophyta</taxon>
        <taxon>Embryophyta</taxon>
        <taxon>Tracheophyta</taxon>
        <taxon>Spermatophyta</taxon>
        <taxon>Magnoliopsida</taxon>
        <taxon>eudicotyledons</taxon>
        <taxon>Gunneridae</taxon>
        <taxon>Pentapetalae</taxon>
        <taxon>rosids</taxon>
        <taxon>fabids</taxon>
        <taxon>Cucurbitales</taxon>
        <taxon>Cucurbitaceae</taxon>
        <taxon>Benincaseae</taxon>
        <taxon>Cucumis</taxon>
    </lineage>
</organism>
<accession>A0A0A0LK23</accession>
<protein>
    <submittedName>
        <fullName evidence="1">Uncharacterized protein</fullName>
    </submittedName>
</protein>
<dbReference type="AlphaFoldDB" id="A0A0A0LK23"/>
<dbReference type="Gramene" id="KGN62265">
    <property type="protein sequence ID" value="KGN62265"/>
    <property type="gene ID" value="Csa_2G346060"/>
</dbReference>